<feature type="transmembrane region" description="Helical" evidence="7">
    <location>
        <begin position="78"/>
        <end position="99"/>
    </location>
</feature>
<evidence type="ECO:0000313" key="9">
    <source>
        <dbReference type="EMBL" id="VYU80539.1"/>
    </source>
</evidence>
<evidence type="ECO:0000256" key="1">
    <source>
        <dbReference type="ARBA" id="ARBA00004651"/>
    </source>
</evidence>
<protein>
    <recommendedName>
        <fullName evidence="8">DUF2179 domain-containing protein</fullName>
    </recommendedName>
</protein>
<dbReference type="InterPro" id="IPR051461">
    <property type="entry name" value="UPF0750_membrane"/>
</dbReference>
<feature type="transmembrane region" description="Helical" evidence="7">
    <location>
        <begin position="152"/>
        <end position="171"/>
    </location>
</feature>
<feature type="domain" description="DUF2179" evidence="8">
    <location>
        <begin position="292"/>
        <end position="346"/>
    </location>
</feature>
<evidence type="ECO:0000256" key="5">
    <source>
        <dbReference type="ARBA" id="ARBA00023136"/>
    </source>
</evidence>
<dbReference type="EMBL" id="CACRUA010000079">
    <property type="protein sequence ID" value="VYU80539.1"/>
    <property type="molecule type" value="Genomic_DNA"/>
</dbReference>
<feature type="region of interest" description="Disordered" evidence="6">
    <location>
        <begin position="1"/>
        <end position="55"/>
    </location>
</feature>
<dbReference type="PANTHER" id="PTHR33545">
    <property type="entry name" value="UPF0750 MEMBRANE PROTEIN YITT-RELATED"/>
    <property type="match status" value="1"/>
</dbReference>
<feature type="transmembrane region" description="Helical" evidence="7">
    <location>
        <begin position="125"/>
        <end position="145"/>
    </location>
</feature>
<sequence length="354" mass="39403">MSSEDIEKKGLGAEESNRMYESKGAAGQPENREADNTAGTDNPSEEDKEAETGEIARKAQEIKDRAMQIQKMKAVRNVITFLAVVISAVLQAFVIQAFIRPAELLSGGFTGIAILVEMLTSTWGISFPTSLGMLCINIPVAIICSRGISVRFTAFSLFQVFLTSGFLQFLHFEPLFDDPVLNVIFGGFLMGISIVIALKGNASSGGTDFIALYVSNKTGRSIWGQVFIGNCVLYCIFGLLFGWMNAAYSILFQFISTKTISTFHHRYDRVTLQITTEKADEMMEAYIRVCKHGISCVEAVGGYSRKKMYVLHTVISSYEVDDIIRLMREVDPHVIINVFKTEQFYGKFYHAPME</sequence>
<dbReference type="AlphaFoldDB" id="A0A6N3HXZ0"/>
<organism evidence="9">
    <name type="scientific">Clostridium symbiosum</name>
    <name type="common">Bacteroides symbiosus</name>
    <dbReference type="NCBI Taxonomy" id="1512"/>
    <lineage>
        <taxon>Bacteria</taxon>
        <taxon>Bacillati</taxon>
        <taxon>Bacillota</taxon>
        <taxon>Clostridia</taxon>
        <taxon>Lachnospirales</taxon>
        <taxon>Lachnospiraceae</taxon>
        <taxon>Otoolea</taxon>
    </lineage>
</organism>
<keyword evidence="2" id="KW-1003">Cell membrane</keyword>
<evidence type="ECO:0000259" key="8">
    <source>
        <dbReference type="Pfam" id="PF10035"/>
    </source>
</evidence>
<dbReference type="InterPro" id="IPR015867">
    <property type="entry name" value="N-reg_PII/ATP_PRibTrfase_C"/>
</dbReference>
<feature type="compositionally biased region" description="Basic and acidic residues" evidence="6">
    <location>
        <begin position="1"/>
        <end position="21"/>
    </location>
</feature>
<evidence type="ECO:0000256" key="4">
    <source>
        <dbReference type="ARBA" id="ARBA00022989"/>
    </source>
</evidence>
<evidence type="ECO:0000256" key="6">
    <source>
        <dbReference type="SAM" id="MobiDB-lite"/>
    </source>
</evidence>
<keyword evidence="3 7" id="KW-0812">Transmembrane</keyword>
<dbReference type="PANTHER" id="PTHR33545:SF5">
    <property type="entry name" value="UPF0750 MEMBRANE PROTEIN YITT"/>
    <property type="match status" value="1"/>
</dbReference>
<feature type="transmembrane region" description="Helical" evidence="7">
    <location>
        <begin position="222"/>
        <end position="244"/>
    </location>
</feature>
<dbReference type="Pfam" id="PF10035">
    <property type="entry name" value="DUF2179"/>
    <property type="match status" value="1"/>
</dbReference>
<dbReference type="GO" id="GO:0005886">
    <property type="term" value="C:plasma membrane"/>
    <property type="evidence" value="ECO:0007669"/>
    <property type="project" value="UniProtKB-SubCell"/>
</dbReference>
<feature type="transmembrane region" description="Helical" evidence="7">
    <location>
        <begin position="183"/>
        <end position="202"/>
    </location>
</feature>
<dbReference type="Gene3D" id="3.30.70.120">
    <property type="match status" value="1"/>
</dbReference>
<comment type="subcellular location">
    <subcellularLocation>
        <location evidence="1">Cell membrane</location>
        <topology evidence="1">Multi-pass membrane protein</topology>
    </subcellularLocation>
</comment>
<keyword evidence="5 7" id="KW-0472">Membrane</keyword>
<dbReference type="InterPro" id="IPR019264">
    <property type="entry name" value="DUF2179"/>
</dbReference>
<dbReference type="Pfam" id="PF02588">
    <property type="entry name" value="YitT_membrane"/>
    <property type="match status" value="1"/>
</dbReference>
<gene>
    <name evidence="9" type="ORF">CSLFYP84_04269</name>
</gene>
<proteinExistence type="predicted"/>
<keyword evidence="4 7" id="KW-1133">Transmembrane helix</keyword>
<name>A0A6N3HXZ0_CLOSY</name>
<evidence type="ECO:0000256" key="7">
    <source>
        <dbReference type="SAM" id="Phobius"/>
    </source>
</evidence>
<reference evidence="9" key="1">
    <citation type="submission" date="2019-11" db="EMBL/GenBank/DDBJ databases">
        <authorList>
            <person name="Feng L."/>
        </authorList>
    </citation>
    <scope>NUCLEOTIDE SEQUENCE</scope>
    <source>
        <strain evidence="9">CsymbiosumLFYP84</strain>
    </source>
</reference>
<dbReference type="InterPro" id="IPR003740">
    <property type="entry name" value="YitT"/>
</dbReference>
<evidence type="ECO:0000256" key="2">
    <source>
        <dbReference type="ARBA" id="ARBA00022475"/>
    </source>
</evidence>
<accession>A0A6N3HXZ0</accession>
<evidence type="ECO:0000256" key="3">
    <source>
        <dbReference type="ARBA" id="ARBA00022692"/>
    </source>
</evidence>